<evidence type="ECO:0000313" key="2">
    <source>
        <dbReference type="Proteomes" id="UP000007519"/>
    </source>
</evidence>
<gene>
    <name evidence="1" type="ordered locus">SGRA_1858</name>
</gene>
<accession>H6L0Q6</accession>
<evidence type="ECO:0000313" key="1">
    <source>
        <dbReference type="EMBL" id="AFC24592.1"/>
    </source>
</evidence>
<dbReference type="RefSeq" id="WP_015692217.1">
    <property type="nucleotide sequence ID" value="NC_016940.1"/>
</dbReference>
<protein>
    <submittedName>
        <fullName evidence="1">Uncharacterized protein</fullName>
    </submittedName>
</protein>
<keyword evidence="2" id="KW-1185">Reference proteome</keyword>
<dbReference type="OrthoDB" id="9818485at2"/>
<reference evidence="1 2" key="1">
    <citation type="journal article" date="2012" name="Stand. Genomic Sci.">
        <title>Complete genome sequencing and analysis of Saprospira grandis str. Lewin, a predatory marine bacterium.</title>
        <authorList>
            <person name="Saw J.H."/>
            <person name="Yuryev A."/>
            <person name="Kanbe M."/>
            <person name="Hou S."/>
            <person name="Young A.G."/>
            <person name="Aizawa S."/>
            <person name="Alam M."/>
        </authorList>
    </citation>
    <scope>NUCLEOTIDE SEQUENCE [LARGE SCALE GENOMIC DNA]</scope>
    <source>
        <strain evidence="1 2">Lewin</strain>
    </source>
</reference>
<dbReference type="KEGG" id="sgn:SGRA_1858"/>
<dbReference type="Proteomes" id="UP000007519">
    <property type="component" value="Chromosome"/>
</dbReference>
<name>H6L0Q6_SAPGL</name>
<dbReference type="Gene3D" id="1.20.141.10">
    <property type="entry name" value="Chitosanase, subunit A, domain 1"/>
    <property type="match status" value="1"/>
</dbReference>
<dbReference type="EMBL" id="CP002831">
    <property type="protein sequence ID" value="AFC24592.1"/>
    <property type="molecule type" value="Genomic_DNA"/>
</dbReference>
<sequence length="249" mass="28465">MISPKLIICAALFLLPQWMWGQGLLRVFFPQASFETYMQTPFRAKLTKASNNGMQNPNPKDGSNWTSCRAGQGQLVGTFRDISACAASLHLGRPVTKEELSNFSYEQAAAVLEGLWEDIWAPTIPHQATANICMHVKVHYGNMRPVERALNSLGANCKVDGVWRKWELRWLQHLSYANSGATYMAIRAELSKSKNFRRHVRRYFKPIEGPKTEEEQLLALGKKCLFFYMDHFCRPPSKKNPPRPWSSYP</sequence>
<dbReference type="AlphaFoldDB" id="H6L0Q6"/>
<proteinExistence type="predicted"/>
<dbReference type="HOGENOM" id="CLU_1115163_0_0_10"/>
<organism evidence="1 2">
    <name type="scientific">Saprospira grandis (strain Lewin)</name>
    <dbReference type="NCBI Taxonomy" id="984262"/>
    <lineage>
        <taxon>Bacteria</taxon>
        <taxon>Pseudomonadati</taxon>
        <taxon>Bacteroidota</taxon>
        <taxon>Saprospiria</taxon>
        <taxon>Saprospirales</taxon>
        <taxon>Saprospiraceae</taxon>
        <taxon>Saprospira</taxon>
    </lineage>
</organism>